<feature type="transmembrane region" description="Helical" evidence="1">
    <location>
        <begin position="71"/>
        <end position="89"/>
    </location>
</feature>
<evidence type="ECO:0000313" key="3">
    <source>
        <dbReference type="Proteomes" id="UP000560081"/>
    </source>
</evidence>
<keyword evidence="1" id="KW-0812">Transmembrane</keyword>
<feature type="transmembrane region" description="Helical" evidence="1">
    <location>
        <begin position="101"/>
        <end position="120"/>
    </location>
</feature>
<keyword evidence="1" id="KW-0472">Membrane</keyword>
<accession>A0A4Y8WZC2</accession>
<dbReference type="AlphaFoldDB" id="A0A4Y8WZC2"/>
<dbReference type="Proteomes" id="UP000560081">
    <property type="component" value="Unassembled WGS sequence"/>
</dbReference>
<reference evidence="2 3" key="1">
    <citation type="submission" date="2020-08" db="EMBL/GenBank/DDBJ databases">
        <title>Sequencing the genomes of 1000 actinobacteria strains.</title>
        <authorList>
            <person name="Klenk H.-P."/>
        </authorList>
    </citation>
    <scope>NUCLEOTIDE SEQUENCE [LARGE SCALE GENOMIC DNA]</scope>
    <source>
        <strain evidence="2 3">DSM 19079</strain>
    </source>
</reference>
<evidence type="ECO:0000313" key="2">
    <source>
        <dbReference type="EMBL" id="MBB4883878.1"/>
    </source>
</evidence>
<organism evidence="2 3">
    <name type="scientific">Micrococcus flavus</name>
    <dbReference type="NCBI Taxonomy" id="384602"/>
    <lineage>
        <taxon>Bacteria</taxon>
        <taxon>Bacillati</taxon>
        <taxon>Actinomycetota</taxon>
        <taxon>Actinomycetes</taxon>
        <taxon>Micrococcales</taxon>
        <taxon>Micrococcaceae</taxon>
        <taxon>Micrococcus</taxon>
    </lineage>
</organism>
<gene>
    <name evidence="2" type="ORF">BJ976_002229</name>
</gene>
<protein>
    <submittedName>
        <fullName evidence="2">Uncharacterized protein</fullName>
    </submittedName>
</protein>
<evidence type="ECO:0000256" key="1">
    <source>
        <dbReference type="SAM" id="Phobius"/>
    </source>
</evidence>
<dbReference type="RefSeq" id="WP_135030598.1">
    <property type="nucleotide sequence ID" value="NZ_BMLA01000007.1"/>
</dbReference>
<proteinExistence type="predicted"/>
<keyword evidence="1" id="KW-1133">Transmembrane helix</keyword>
<feature type="transmembrane region" description="Helical" evidence="1">
    <location>
        <begin position="21"/>
        <end position="40"/>
    </location>
</feature>
<dbReference type="InterPro" id="IPR049713">
    <property type="entry name" value="Pr6Pr-like"/>
</dbReference>
<feature type="transmembrane region" description="Helical" evidence="1">
    <location>
        <begin position="159"/>
        <end position="179"/>
    </location>
</feature>
<keyword evidence="3" id="KW-1185">Reference proteome</keyword>
<dbReference type="OrthoDB" id="9809977at2"/>
<feature type="transmembrane region" description="Helical" evidence="1">
    <location>
        <begin position="135"/>
        <end position="152"/>
    </location>
</feature>
<feature type="transmembrane region" description="Helical" evidence="1">
    <location>
        <begin position="199"/>
        <end position="220"/>
    </location>
</feature>
<dbReference type="EMBL" id="JACHMC010000001">
    <property type="protein sequence ID" value="MBB4883878.1"/>
    <property type="molecule type" value="Genomic_DNA"/>
</dbReference>
<sequence>MRHTPAPAPRTRSPFTTAARLAFSVAAALSLGGNLLSLWIGSWKTSTVPAGAGYSGVLHAGWEHMLNQPTYFTFLSNFLVGITSLLLAVRLDRPSTLFRVLRVTGVACIVITGVVFNLLLRDAAPETAVEELNDTVQHIVTPILTPILWAVFGPRRQITWRVVGLSTVIPLAWLAFTLLRGPWIDWYPYTILDVPRLGYGGVAVYIAAILVFFVAVAALLRVADALLARAGVGVMFPPRP</sequence>
<comment type="caution">
    <text evidence="2">The sequence shown here is derived from an EMBL/GenBank/DDBJ whole genome shotgun (WGS) entry which is preliminary data.</text>
</comment>
<name>A0A4Y8WZC2_9MICC</name>
<dbReference type="NCBIfam" id="NF038065">
    <property type="entry name" value="Pr6Pr"/>
    <property type="match status" value="1"/>
</dbReference>